<keyword evidence="5 6" id="KW-0472">Membrane</keyword>
<accession>A0A5C5VC95</accession>
<feature type="transmembrane region" description="Helical" evidence="6">
    <location>
        <begin position="336"/>
        <end position="357"/>
    </location>
</feature>
<feature type="transmembrane region" description="Helical" evidence="6">
    <location>
        <begin position="83"/>
        <end position="101"/>
    </location>
</feature>
<dbReference type="SUPFAM" id="SSF103473">
    <property type="entry name" value="MFS general substrate transporter"/>
    <property type="match status" value="1"/>
</dbReference>
<dbReference type="InterPro" id="IPR036259">
    <property type="entry name" value="MFS_trans_sf"/>
</dbReference>
<feature type="transmembrane region" description="Helical" evidence="6">
    <location>
        <begin position="307"/>
        <end position="324"/>
    </location>
</feature>
<dbReference type="Pfam" id="PF07690">
    <property type="entry name" value="MFS_1"/>
    <property type="match status" value="1"/>
</dbReference>
<evidence type="ECO:0000256" key="3">
    <source>
        <dbReference type="ARBA" id="ARBA00022692"/>
    </source>
</evidence>
<evidence type="ECO:0000256" key="6">
    <source>
        <dbReference type="SAM" id="Phobius"/>
    </source>
</evidence>
<evidence type="ECO:0000256" key="2">
    <source>
        <dbReference type="ARBA" id="ARBA00022448"/>
    </source>
</evidence>
<keyword evidence="4 6" id="KW-1133">Transmembrane helix</keyword>
<dbReference type="InterPro" id="IPR004752">
    <property type="entry name" value="AmpG_permease/AT-1"/>
</dbReference>
<reference evidence="7 8" key="1">
    <citation type="submission" date="2019-02" db="EMBL/GenBank/DDBJ databases">
        <title>Deep-cultivation of Planctomycetes and their phenomic and genomic characterization uncovers novel biology.</title>
        <authorList>
            <person name="Wiegand S."/>
            <person name="Jogler M."/>
            <person name="Boedeker C."/>
            <person name="Pinto D."/>
            <person name="Vollmers J."/>
            <person name="Rivas-Marin E."/>
            <person name="Kohn T."/>
            <person name="Peeters S.H."/>
            <person name="Heuer A."/>
            <person name="Rast P."/>
            <person name="Oberbeckmann S."/>
            <person name="Bunk B."/>
            <person name="Jeske O."/>
            <person name="Meyerdierks A."/>
            <person name="Storesund J.E."/>
            <person name="Kallscheuer N."/>
            <person name="Luecker S."/>
            <person name="Lage O.M."/>
            <person name="Pohl T."/>
            <person name="Merkel B.J."/>
            <person name="Hornburger P."/>
            <person name="Mueller R.-W."/>
            <person name="Bruemmer F."/>
            <person name="Labrenz M."/>
            <person name="Spormann A.M."/>
            <person name="Op Den Camp H."/>
            <person name="Overmann J."/>
            <person name="Amann R."/>
            <person name="Jetten M.S.M."/>
            <person name="Mascher T."/>
            <person name="Medema M.H."/>
            <person name="Devos D.P."/>
            <person name="Kaster A.-K."/>
            <person name="Ovreas L."/>
            <person name="Rohde M."/>
            <person name="Galperin M.Y."/>
            <person name="Jogler C."/>
        </authorList>
    </citation>
    <scope>NUCLEOTIDE SEQUENCE [LARGE SCALE GENOMIC DNA]</scope>
    <source>
        <strain evidence="7 8">KOR34</strain>
    </source>
</reference>
<comment type="caution">
    <text evidence="7">The sequence shown here is derived from an EMBL/GenBank/DDBJ whole genome shotgun (WGS) entry which is preliminary data.</text>
</comment>
<keyword evidence="2" id="KW-0813">Transport</keyword>
<organism evidence="7 8">
    <name type="scientific">Posidoniimonas corsicana</name>
    <dbReference type="NCBI Taxonomy" id="1938618"/>
    <lineage>
        <taxon>Bacteria</taxon>
        <taxon>Pseudomonadati</taxon>
        <taxon>Planctomycetota</taxon>
        <taxon>Planctomycetia</taxon>
        <taxon>Pirellulales</taxon>
        <taxon>Lacipirellulaceae</taxon>
        <taxon>Posidoniimonas</taxon>
    </lineage>
</organism>
<keyword evidence="3 6" id="KW-0812">Transmembrane</keyword>
<feature type="transmembrane region" description="Helical" evidence="6">
    <location>
        <begin position="177"/>
        <end position="194"/>
    </location>
</feature>
<feature type="transmembrane region" description="Helical" evidence="6">
    <location>
        <begin position="240"/>
        <end position="262"/>
    </location>
</feature>
<evidence type="ECO:0000256" key="1">
    <source>
        <dbReference type="ARBA" id="ARBA00004141"/>
    </source>
</evidence>
<name>A0A5C5VC95_9BACT</name>
<comment type="subcellular location">
    <subcellularLocation>
        <location evidence="1">Membrane</location>
        <topology evidence="1">Multi-pass membrane protein</topology>
    </subcellularLocation>
</comment>
<dbReference type="GO" id="GO:0016020">
    <property type="term" value="C:membrane"/>
    <property type="evidence" value="ECO:0007669"/>
    <property type="project" value="UniProtKB-SubCell"/>
</dbReference>
<protein>
    <submittedName>
        <fullName evidence="7">Muropeptide transporter</fullName>
    </submittedName>
</protein>
<evidence type="ECO:0000313" key="8">
    <source>
        <dbReference type="Proteomes" id="UP000316714"/>
    </source>
</evidence>
<proteinExistence type="predicted"/>
<dbReference type="InterPro" id="IPR011701">
    <property type="entry name" value="MFS"/>
</dbReference>
<dbReference type="PANTHER" id="PTHR12778">
    <property type="entry name" value="SOLUTE CARRIER FAMILY 33 ACETYL-COA TRANSPORTER -RELATED"/>
    <property type="match status" value="1"/>
</dbReference>
<dbReference type="Proteomes" id="UP000316714">
    <property type="component" value="Unassembled WGS sequence"/>
</dbReference>
<sequence>MKLILSENPALRLSTLCVLYAAQGIPDGFVRIALKTHLIAEGVSTDSIGTVIQMVSWPWAFKWVWGPFIDRYGYLPMGRRRPWILAAQLGMALTLLSMVLIPDLTASIGMIAAMVLLVNMFASLQDVSVDALAVDLLPPEERGMANGFMYGSSYAGNFIGGAVLGWCILRFGFSTAIATQVTLLMLIAAVPLFCRERRGDLLLPGPADHHHSRSEDVPHPSSLGQLFGLLFKAFSLRSTLLAAVLALGSLITVNSHLVIWPVHLQRELGWSSEQWLHLEGNLAIWCGLGGSLAGGLIASAIGAKRTVILSLSCMAACWAAYYFTADQWTNHTLVTALFLAESTAAAFLQVSMFALFMGLCWSPIAATQFTAYMAMLNFSNGIGARLAGPIEQAFSMPVNHLALAALQVGLIVVVLGINPNQVRDELDPLVESNDGDPPHAGEAPG</sequence>
<dbReference type="EMBL" id="SIHJ01000001">
    <property type="protein sequence ID" value="TWT35891.1"/>
    <property type="molecule type" value="Genomic_DNA"/>
</dbReference>
<keyword evidence="8" id="KW-1185">Reference proteome</keyword>
<evidence type="ECO:0000256" key="5">
    <source>
        <dbReference type="ARBA" id="ARBA00023136"/>
    </source>
</evidence>
<gene>
    <name evidence="7" type="ORF">KOR34_07880</name>
</gene>
<evidence type="ECO:0000313" key="7">
    <source>
        <dbReference type="EMBL" id="TWT35891.1"/>
    </source>
</evidence>
<dbReference type="Gene3D" id="1.20.1250.20">
    <property type="entry name" value="MFS general substrate transporter like domains"/>
    <property type="match status" value="2"/>
</dbReference>
<evidence type="ECO:0000256" key="4">
    <source>
        <dbReference type="ARBA" id="ARBA00022989"/>
    </source>
</evidence>
<feature type="transmembrane region" description="Helical" evidence="6">
    <location>
        <begin position="107"/>
        <end position="127"/>
    </location>
</feature>
<dbReference type="AlphaFoldDB" id="A0A5C5VC95"/>
<feature type="transmembrane region" description="Helical" evidence="6">
    <location>
        <begin position="148"/>
        <end position="171"/>
    </location>
</feature>
<dbReference type="RefSeq" id="WP_197531120.1">
    <property type="nucleotide sequence ID" value="NZ_SIHJ01000001.1"/>
</dbReference>
<dbReference type="PANTHER" id="PTHR12778:SF10">
    <property type="entry name" value="MAJOR FACILITATOR SUPERFAMILY DOMAIN-CONTAINING PROTEIN 3"/>
    <property type="match status" value="1"/>
</dbReference>
<feature type="transmembrane region" description="Helical" evidence="6">
    <location>
        <begin position="282"/>
        <end position="300"/>
    </location>
</feature>
<dbReference type="GO" id="GO:0022857">
    <property type="term" value="F:transmembrane transporter activity"/>
    <property type="evidence" value="ECO:0007669"/>
    <property type="project" value="InterPro"/>
</dbReference>